<protein>
    <submittedName>
        <fullName evidence="1">Uncharacterized protein</fullName>
    </submittedName>
</protein>
<name>A0ACC2W9S0_9TREE</name>
<keyword evidence="2" id="KW-1185">Reference proteome</keyword>
<dbReference type="EMBL" id="JASBWS010000033">
    <property type="protein sequence ID" value="KAJ9108168.1"/>
    <property type="molecule type" value="Genomic_DNA"/>
</dbReference>
<accession>A0ACC2W9S0</accession>
<proteinExistence type="predicted"/>
<evidence type="ECO:0000313" key="1">
    <source>
        <dbReference type="EMBL" id="KAJ9108168.1"/>
    </source>
</evidence>
<reference evidence="1" key="1">
    <citation type="submission" date="2023-04" db="EMBL/GenBank/DDBJ databases">
        <title>Draft Genome sequencing of Naganishia species isolated from polar environments using Oxford Nanopore Technology.</title>
        <authorList>
            <person name="Leo P."/>
            <person name="Venkateswaran K."/>
        </authorList>
    </citation>
    <scope>NUCLEOTIDE SEQUENCE</scope>
    <source>
        <strain evidence="1">MNA-CCFEE 5262</strain>
    </source>
</reference>
<evidence type="ECO:0000313" key="2">
    <source>
        <dbReference type="Proteomes" id="UP001230649"/>
    </source>
</evidence>
<organism evidence="1 2">
    <name type="scientific">Naganishia adeliensis</name>
    <dbReference type="NCBI Taxonomy" id="92952"/>
    <lineage>
        <taxon>Eukaryota</taxon>
        <taxon>Fungi</taxon>
        <taxon>Dikarya</taxon>
        <taxon>Basidiomycota</taxon>
        <taxon>Agaricomycotina</taxon>
        <taxon>Tremellomycetes</taxon>
        <taxon>Filobasidiales</taxon>
        <taxon>Filobasidiaceae</taxon>
        <taxon>Naganishia</taxon>
    </lineage>
</organism>
<sequence length="956" mass="105614">MPVSLGVWPRFQYFNQLEGRQEKRNRTVQSCTECRRRKSKCDRKFPCGPCTLRKEEHLCVEHQRVQSEGLTGYTHLQDFDTLATRVKELELMLLTLVNDNAGVLNLSRVQPYLEGVDENGDEQMRDPSMDEQDQTFGDDPPLVQIQELPVPPVEAAQQRRTGVRFEETFANPAGTANDDAWFTDAGQTHGGMRLSDIVNCGSTNISAGSSTTRLEGGADTTAGEQGNQQAPHGHQPPPPLPEPTTQNPPTRPQASRAKRFSDGLRSRDVASHGIDSRTHSRAPSLTEHHAALALEDMALNRNVARDAGTSVSDVGGGSAGGARSWQGMGMLEGTSTGPVMMPGTQPSWARRVHVSGLDALPPIGQAQPIITFRIFHIPTFFQRLSVFHAQLPLVNPLSNDQAAFVALYAAIICTSLHLMDESSLANVGVTRTARASYLQELSDLVELALVRCDWGGVPRIETLQAFIIIGPYWSSCGRLEAHLGLLGTAVKVAHNLGLNRLGPELDGEATYQQVLNHFGRKWVMASDREVGRRIWWTLVELDWNASPDHQFNHITPKNLSTCAEPAHVNDEHLVGHGPITPQPLDAHTGMSFFVNRLRFLYPFQRFVESAIENGRLRYAVAIETQSDFLHTIEDLSPFYRLTANFAMDLEQYATDARQLARMAAEKRVINITGHLRILRCHRFYLPEAYHIAKYNYSKEAVLRSSKWLLDNNPTRDPIPGVPLRFWPVSYSLLVATIISMLHLCHVESLEVANAALLVRRGIDALRVDQGSPALRASADAIQQLYDIEMAERQRKRHAQPPPMGSSWSKRKREEEEEDANKFQRLVKKAFGAPSVSPEQPRQTEADKGNEASAVPRSTAFDFMFPQAEAGPSFATNSLSTMPASGNGSGEQQAGFPVVPTPTGTAFLGDPSMFLPDENLLELMKWGASSMGPDTFGTGLWPFLGDTPSSHGGNKPF</sequence>
<gene>
    <name evidence="1" type="ORF">QFC20_003530</name>
</gene>
<comment type="caution">
    <text evidence="1">The sequence shown here is derived from an EMBL/GenBank/DDBJ whole genome shotgun (WGS) entry which is preliminary data.</text>
</comment>
<dbReference type="Proteomes" id="UP001230649">
    <property type="component" value="Unassembled WGS sequence"/>
</dbReference>